<keyword evidence="2" id="KW-0238">DNA-binding</keyword>
<evidence type="ECO:0000259" key="5">
    <source>
        <dbReference type="PROSITE" id="PS51464"/>
    </source>
</evidence>
<dbReference type="InterPro" id="IPR047640">
    <property type="entry name" value="RpiR-like"/>
</dbReference>
<dbReference type="AlphaFoldDB" id="A0AAW9WDE1"/>
<reference evidence="6 7" key="1">
    <citation type="submission" date="2019-09" db="EMBL/GenBank/DDBJ databases">
        <title>Draft genome sequencing of Hungatella hathewayi 123Y-2.</title>
        <authorList>
            <person name="Lv Q."/>
            <person name="Li S."/>
        </authorList>
    </citation>
    <scope>NUCLEOTIDE SEQUENCE [LARGE SCALE GENOMIC DNA]</scope>
    <source>
        <strain evidence="6 7">123Y-2</strain>
    </source>
</reference>
<accession>A0AAW9WDE1</accession>
<dbReference type="PROSITE" id="PS51464">
    <property type="entry name" value="SIS"/>
    <property type="match status" value="1"/>
</dbReference>
<name>A0AAW9WDE1_9FIRM</name>
<dbReference type="GO" id="GO:0097367">
    <property type="term" value="F:carbohydrate derivative binding"/>
    <property type="evidence" value="ECO:0007669"/>
    <property type="project" value="InterPro"/>
</dbReference>
<dbReference type="GO" id="GO:1901135">
    <property type="term" value="P:carbohydrate derivative metabolic process"/>
    <property type="evidence" value="ECO:0007669"/>
    <property type="project" value="InterPro"/>
</dbReference>
<dbReference type="Pfam" id="PF01380">
    <property type="entry name" value="SIS"/>
    <property type="match status" value="1"/>
</dbReference>
<feature type="domain" description="SIS" evidence="5">
    <location>
        <begin position="178"/>
        <end position="318"/>
    </location>
</feature>
<dbReference type="Proteomes" id="UP000434223">
    <property type="component" value="Unassembled WGS sequence"/>
</dbReference>
<gene>
    <name evidence="6" type="ORF">GNE07_04985</name>
</gene>
<protein>
    <submittedName>
        <fullName evidence="6">SIS domain-containing protein</fullName>
    </submittedName>
</protein>
<evidence type="ECO:0000313" key="6">
    <source>
        <dbReference type="EMBL" id="MUB62423.1"/>
    </source>
</evidence>
<evidence type="ECO:0000259" key="4">
    <source>
        <dbReference type="PROSITE" id="PS51071"/>
    </source>
</evidence>
<dbReference type="SUPFAM" id="SSF46689">
    <property type="entry name" value="Homeodomain-like"/>
    <property type="match status" value="1"/>
</dbReference>
<dbReference type="InterPro" id="IPR000281">
    <property type="entry name" value="HTH_RpiR"/>
</dbReference>
<dbReference type="InterPro" id="IPR035472">
    <property type="entry name" value="RpiR-like_SIS"/>
</dbReference>
<evidence type="ECO:0000256" key="2">
    <source>
        <dbReference type="ARBA" id="ARBA00023125"/>
    </source>
</evidence>
<dbReference type="Gene3D" id="3.40.50.10490">
    <property type="entry name" value="Glucose-6-phosphate isomerase like protein, domain 1"/>
    <property type="match status" value="1"/>
</dbReference>
<dbReference type="GO" id="GO:0003700">
    <property type="term" value="F:DNA-binding transcription factor activity"/>
    <property type="evidence" value="ECO:0007669"/>
    <property type="project" value="InterPro"/>
</dbReference>
<sequence>MMRVVQTRLYTINNFCLFCLHERRPQIILNLWPFTKISKKKGDTLMSYNEVPNRIAEKYSKMTKSEKRIADYFLEQKRDLQLTSITELAEQCSVADSTIFRFCKMLGYNGYNDFKIAIAKEQGRVQGTSDAEGKEFDIYSSITTEDDIPTTGQKLAAMYSAALEQTQELLRPTSVEMAAHILLQSERVYCFGQGGSLITAMEAWVRFSAVARHFETIQDTYLQVISATLLTEKDTIWFFSYSGSTKDMADILGQARQRGAKVIVVTRYAKSPATKYADVVLICGSNESPLQSGSIVAKVSQLFVIDMVYQEYIRMAPEECENNRNLTSQAVANRLL</sequence>
<dbReference type="EMBL" id="WNME01000002">
    <property type="protein sequence ID" value="MUB62423.1"/>
    <property type="molecule type" value="Genomic_DNA"/>
</dbReference>
<proteinExistence type="predicted"/>
<dbReference type="PANTHER" id="PTHR30514">
    <property type="entry name" value="GLUCOKINASE"/>
    <property type="match status" value="1"/>
</dbReference>
<dbReference type="InterPro" id="IPR001347">
    <property type="entry name" value="SIS_dom"/>
</dbReference>
<dbReference type="CDD" id="cd05013">
    <property type="entry name" value="SIS_RpiR"/>
    <property type="match status" value="1"/>
</dbReference>
<dbReference type="InterPro" id="IPR036388">
    <property type="entry name" value="WH-like_DNA-bd_sf"/>
</dbReference>
<evidence type="ECO:0000256" key="1">
    <source>
        <dbReference type="ARBA" id="ARBA00023015"/>
    </source>
</evidence>
<dbReference type="GO" id="GO:0003677">
    <property type="term" value="F:DNA binding"/>
    <property type="evidence" value="ECO:0007669"/>
    <property type="project" value="UniProtKB-KW"/>
</dbReference>
<feature type="domain" description="HTH rpiR-type" evidence="4">
    <location>
        <begin position="49"/>
        <end position="125"/>
    </location>
</feature>
<comment type="caution">
    <text evidence="6">The sequence shown here is derived from an EMBL/GenBank/DDBJ whole genome shotgun (WGS) entry which is preliminary data.</text>
</comment>
<dbReference type="PROSITE" id="PS51071">
    <property type="entry name" value="HTH_RPIR"/>
    <property type="match status" value="1"/>
</dbReference>
<keyword evidence="1" id="KW-0805">Transcription regulation</keyword>
<evidence type="ECO:0000256" key="3">
    <source>
        <dbReference type="ARBA" id="ARBA00023163"/>
    </source>
</evidence>
<dbReference type="InterPro" id="IPR009057">
    <property type="entry name" value="Homeodomain-like_sf"/>
</dbReference>
<dbReference type="SUPFAM" id="SSF53697">
    <property type="entry name" value="SIS domain"/>
    <property type="match status" value="1"/>
</dbReference>
<keyword evidence="3" id="KW-0804">Transcription</keyword>
<evidence type="ECO:0000313" key="7">
    <source>
        <dbReference type="Proteomes" id="UP000434223"/>
    </source>
</evidence>
<organism evidence="6 7">
    <name type="scientific">Hungatella hathewayi</name>
    <dbReference type="NCBI Taxonomy" id="154046"/>
    <lineage>
        <taxon>Bacteria</taxon>
        <taxon>Bacillati</taxon>
        <taxon>Bacillota</taxon>
        <taxon>Clostridia</taxon>
        <taxon>Lachnospirales</taxon>
        <taxon>Lachnospiraceae</taxon>
        <taxon>Hungatella</taxon>
    </lineage>
</organism>
<dbReference type="Gene3D" id="1.10.10.10">
    <property type="entry name" value="Winged helix-like DNA-binding domain superfamily/Winged helix DNA-binding domain"/>
    <property type="match status" value="1"/>
</dbReference>
<dbReference type="PANTHER" id="PTHR30514:SF9">
    <property type="entry name" value="TRANSCRIPTIONAL REGULATOR"/>
    <property type="match status" value="1"/>
</dbReference>
<dbReference type="Pfam" id="PF01418">
    <property type="entry name" value="HTH_6"/>
    <property type="match status" value="1"/>
</dbReference>
<dbReference type="InterPro" id="IPR046348">
    <property type="entry name" value="SIS_dom_sf"/>
</dbReference>